<dbReference type="PANTHER" id="PTHR30273:SF2">
    <property type="entry name" value="PROTEIN FECR"/>
    <property type="match status" value="1"/>
</dbReference>
<dbReference type="GO" id="GO:0016989">
    <property type="term" value="F:sigma factor antagonist activity"/>
    <property type="evidence" value="ECO:0007669"/>
    <property type="project" value="TreeGrafter"/>
</dbReference>
<dbReference type="InterPro" id="IPR006860">
    <property type="entry name" value="FecR"/>
</dbReference>
<dbReference type="Pfam" id="PF16344">
    <property type="entry name" value="FecR_C"/>
    <property type="match status" value="1"/>
</dbReference>
<dbReference type="Gene3D" id="3.55.50.30">
    <property type="match status" value="1"/>
</dbReference>
<gene>
    <name evidence="4" type="ORF">FA048_13060</name>
</gene>
<organism evidence="4 5">
    <name type="scientific">Pedobacter polaris</name>
    <dbReference type="NCBI Taxonomy" id="2571273"/>
    <lineage>
        <taxon>Bacteria</taxon>
        <taxon>Pseudomonadati</taxon>
        <taxon>Bacteroidota</taxon>
        <taxon>Sphingobacteriia</taxon>
        <taxon>Sphingobacteriales</taxon>
        <taxon>Sphingobacteriaceae</taxon>
        <taxon>Pedobacter</taxon>
    </lineage>
</organism>
<evidence type="ECO:0000259" key="3">
    <source>
        <dbReference type="Pfam" id="PF16344"/>
    </source>
</evidence>
<dbReference type="OrthoDB" id="1524389at2"/>
<reference evidence="4 5" key="1">
    <citation type="submission" date="2019-04" db="EMBL/GenBank/DDBJ databases">
        <title>Pedobacter sp. RP-3-22 sp. nov., isolated from Arctic soil.</title>
        <authorList>
            <person name="Dahal R.H."/>
            <person name="Kim D.-U."/>
        </authorList>
    </citation>
    <scope>NUCLEOTIDE SEQUENCE [LARGE SCALE GENOMIC DNA]</scope>
    <source>
        <strain evidence="4 5">RP-3-22</strain>
    </source>
</reference>
<keyword evidence="5" id="KW-1185">Reference proteome</keyword>
<keyword evidence="1" id="KW-0812">Transmembrane</keyword>
<accession>A0A4U1CKA6</accession>
<evidence type="ECO:0000259" key="2">
    <source>
        <dbReference type="Pfam" id="PF04773"/>
    </source>
</evidence>
<feature type="domain" description="Protein FecR C-terminal" evidence="3">
    <location>
        <begin position="253"/>
        <end position="321"/>
    </location>
</feature>
<dbReference type="Pfam" id="PF04773">
    <property type="entry name" value="FecR"/>
    <property type="match status" value="1"/>
</dbReference>
<dbReference type="PIRSF" id="PIRSF018266">
    <property type="entry name" value="FecR"/>
    <property type="match status" value="1"/>
</dbReference>
<evidence type="ECO:0000313" key="4">
    <source>
        <dbReference type="EMBL" id="TKC08084.1"/>
    </source>
</evidence>
<protein>
    <submittedName>
        <fullName evidence="4">DUF4974 domain-containing protein</fullName>
    </submittedName>
</protein>
<feature type="domain" description="FecR protein" evidence="2">
    <location>
        <begin position="112"/>
        <end position="206"/>
    </location>
</feature>
<dbReference type="EMBL" id="SWBR01000003">
    <property type="protein sequence ID" value="TKC08084.1"/>
    <property type="molecule type" value="Genomic_DNA"/>
</dbReference>
<proteinExistence type="predicted"/>
<dbReference type="AlphaFoldDB" id="A0A4U1CKA6"/>
<dbReference type="InterPro" id="IPR032508">
    <property type="entry name" value="FecR_C"/>
</dbReference>
<feature type="transmembrane region" description="Helical" evidence="1">
    <location>
        <begin position="76"/>
        <end position="98"/>
    </location>
</feature>
<dbReference type="InterPro" id="IPR012373">
    <property type="entry name" value="Ferrdict_sens_TM"/>
</dbReference>
<dbReference type="PANTHER" id="PTHR30273">
    <property type="entry name" value="PERIPLASMIC SIGNAL SENSOR AND SIGMA FACTOR ACTIVATOR FECR-RELATED"/>
    <property type="match status" value="1"/>
</dbReference>
<dbReference type="FunFam" id="2.60.120.1440:FF:000001">
    <property type="entry name" value="Putative anti-sigma factor"/>
    <property type="match status" value="1"/>
</dbReference>
<sequence length="322" mass="36453">MQERKQLTELFQRYQQGLVTEEEKTLIARWLVQLEVMGEQLSAAQLEAKSELSKSDLKNRFFPVLAPQPKVVRLPLWLKTIAASLFIAVALSSIFYTINKRGKQLEEVAFKQIVTKVGEMKTITLTDGSKITLNTQSRLQYPTNFNDQTREVYLVGEAFFDIAHNTKKPFKVHTERLNVQVLGTSFNISAYKEDKEIAVAVATGMVGVTSKNDSKGTAYLLLPGEELIYHNAGGTINKSKREIADIGSWDRGKFVFENETLANITRRLQRHYQVKFFFKNTSISQKQISLTTSNQNISIVMKAMSIAGGFHYSINGNEITVW</sequence>
<dbReference type="Proteomes" id="UP000309488">
    <property type="component" value="Unassembled WGS sequence"/>
</dbReference>
<evidence type="ECO:0000313" key="5">
    <source>
        <dbReference type="Proteomes" id="UP000309488"/>
    </source>
</evidence>
<evidence type="ECO:0000256" key="1">
    <source>
        <dbReference type="SAM" id="Phobius"/>
    </source>
</evidence>
<dbReference type="RefSeq" id="WP_136841707.1">
    <property type="nucleotide sequence ID" value="NZ_SWBR01000003.1"/>
</dbReference>
<comment type="caution">
    <text evidence="4">The sequence shown here is derived from an EMBL/GenBank/DDBJ whole genome shotgun (WGS) entry which is preliminary data.</text>
</comment>
<dbReference type="Gene3D" id="2.60.120.1440">
    <property type="match status" value="1"/>
</dbReference>
<keyword evidence="1" id="KW-1133">Transmembrane helix</keyword>
<keyword evidence="1" id="KW-0472">Membrane</keyword>
<name>A0A4U1CKA6_9SPHI</name>